<gene>
    <name evidence="1" type="ORF">PNBC_02660</name>
</gene>
<organism evidence="1 2">
    <name type="scientific">Paenibacillus crassostreae</name>
    <dbReference type="NCBI Taxonomy" id="1763538"/>
    <lineage>
        <taxon>Bacteria</taxon>
        <taxon>Bacillati</taxon>
        <taxon>Bacillota</taxon>
        <taxon>Bacilli</taxon>
        <taxon>Bacillales</taxon>
        <taxon>Paenibacillaceae</taxon>
        <taxon>Paenibacillus</taxon>
    </lineage>
</organism>
<protein>
    <submittedName>
        <fullName evidence="1">Uncharacterized protein</fullName>
    </submittedName>
</protein>
<accession>A0A167F9U0</accession>
<dbReference type="Proteomes" id="UP000077134">
    <property type="component" value="Unassembled WGS sequence"/>
</dbReference>
<evidence type="ECO:0000313" key="2">
    <source>
        <dbReference type="Proteomes" id="UP000077134"/>
    </source>
</evidence>
<comment type="caution">
    <text evidence="1">The sequence shown here is derived from an EMBL/GenBank/DDBJ whole genome shotgun (WGS) entry which is preliminary data.</text>
</comment>
<name>A0A167F9U0_9BACL</name>
<dbReference type="EMBL" id="LSFN01000005">
    <property type="protein sequence ID" value="OAB76336.1"/>
    <property type="molecule type" value="Genomic_DNA"/>
</dbReference>
<sequence>MPLKVSCGPSLEGRNGQDVYIWGYFGLEYICVPLIGEFSPGVTQNIEFLQRNNASDHVTQQSVENFLYTNL</sequence>
<reference evidence="1 2" key="1">
    <citation type="submission" date="2016-02" db="EMBL/GenBank/DDBJ databases">
        <title>Paenibacillus sp. LPB0068, isolated from Crassostrea gigas.</title>
        <authorList>
            <person name="Shin S.-K."/>
            <person name="Yi H."/>
        </authorList>
    </citation>
    <scope>NUCLEOTIDE SEQUENCE [LARGE SCALE GENOMIC DNA]</scope>
    <source>
        <strain evidence="1 2">LPB0068</strain>
    </source>
</reference>
<dbReference type="AlphaFoldDB" id="A0A167F9U0"/>
<proteinExistence type="predicted"/>
<evidence type="ECO:0000313" key="1">
    <source>
        <dbReference type="EMBL" id="OAB76336.1"/>
    </source>
</evidence>
<keyword evidence="2" id="KW-1185">Reference proteome</keyword>